<keyword evidence="4" id="KW-0285">Flavoprotein</keyword>
<evidence type="ECO:0000256" key="7">
    <source>
        <dbReference type="ARBA" id="ARBA00022827"/>
    </source>
</evidence>
<dbReference type="AlphaFoldDB" id="J1HI63"/>
<evidence type="ECO:0000313" key="12">
    <source>
        <dbReference type="Proteomes" id="UP000004578"/>
    </source>
</evidence>
<keyword evidence="5" id="KW-0808">Transferase</keyword>
<dbReference type="Gene3D" id="3.10.520.10">
    <property type="entry name" value="ApbE-like domains"/>
    <property type="match status" value="2"/>
</dbReference>
<dbReference type="PANTHER" id="PTHR30040">
    <property type="entry name" value="THIAMINE BIOSYNTHESIS LIPOPROTEIN APBE"/>
    <property type="match status" value="1"/>
</dbReference>
<sequence length="392" mass="39748">MRLWRSSFPAMGTRVDLIGWGGDGMGIVNALVGLVARHEDLWSAFRPASEVSRLNAAARTSAPYVKVSAATDRLLTDAVALSRATGGAFNPLVGPLVALWDVKGFERAVASGREPPPAPSGQRIAAALALVRSSVLRRSPDAPAWALVADEADAGGLAPSVDLGAIAKGRTADEARDLAVSMGAKGVLVSVGTSSVSAAGSRPDSTPWRIGVRDPGGPAAQWTRSFPLPCPAAAGEGVPVAPGASAGQGDADAFSAAEDDWSGGRASCAGGVRGGGVPGAGTGPLLGSLSTSGDNLGALPVIAGILRETTRETEWVRDGSQAHPLIRNHIIDPRNGRPGALVRRQVSVVAASGVLAEALSTALMVAPDDCIDEAAVAAWAHGRGIEGAWRIM</sequence>
<keyword evidence="6" id="KW-0479">Metal-binding</keyword>
<protein>
    <recommendedName>
        <fullName evidence="3">FAD:protein FMN transferase</fullName>
        <ecNumber evidence="2">2.7.1.180</ecNumber>
    </recommendedName>
    <alternativeName>
        <fullName evidence="9">Flavin transferase</fullName>
    </alternativeName>
</protein>
<evidence type="ECO:0000256" key="1">
    <source>
        <dbReference type="ARBA" id="ARBA00001946"/>
    </source>
</evidence>
<evidence type="ECO:0000256" key="2">
    <source>
        <dbReference type="ARBA" id="ARBA00011955"/>
    </source>
</evidence>
<keyword evidence="7" id="KW-0274">FAD</keyword>
<dbReference type="PATRIC" id="fig|1125717.3.peg.1125"/>
<dbReference type="EC" id="2.7.1.180" evidence="2"/>
<comment type="cofactor">
    <cofactor evidence="1">
        <name>Mg(2+)</name>
        <dbReference type="ChEBI" id="CHEBI:18420"/>
    </cofactor>
</comment>
<evidence type="ECO:0000256" key="3">
    <source>
        <dbReference type="ARBA" id="ARBA00016337"/>
    </source>
</evidence>
<dbReference type="Pfam" id="PF02424">
    <property type="entry name" value="ApbE"/>
    <property type="match status" value="2"/>
</dbReference>
<dbReference type="PANTHER" id="PTHR30040:SF2">
    <property type="entry name" value="FAD:PROTEIN FMN TRANSFERASE"/>
    <property type="match status" value="1"/>
</dbReference>
<evidence type="ECO:0000256" key="5">
    <source>
        <dbReference type="ARBA" id="ARBA00022679"/>
    </source>
</evidence>
<comment type="catalytic activity">
    <reaction evidence="10">
        <text>L-threonyl-[protein] + FAD = FMN-L-threonyl-[protein] + AMP + H(+)</text>
        <dbReference type="Rhea" id="RHEA:36847"/>
        <dbReference type="Rhea" id="RHEA-COMP:11060"/>
        <dbReference type="Rhea" id="RHEA-COMP:11061"/>
        <dbReference type="ChEBI" id="CHEBI:15378"/>
        <dbReference type="ChEBI" id="CHEBI:30013"/>
        <dbReference type="ChEBI" id="CHEBI:57692"/>
        <dbReference type="ChEBI" id="CHEBI:74257"/>
        <dbReference type="ChEBI" id="CHEBI:456215"/>
        <dbReference type="EC" id="2.7.1.180"/>
    </reaction>
</comment>
<dbReference type="EMBL" id="AKFS01000172">
    <property type="protein sequence ID" value="EJF45198.1"/>
    <property type="molecule type" value="Genomic_DNA"/>
</dbReference>
<evidence type="ECO:0000313" key="11">
    <source>
        <dbReference type="EMBL" id="EJF45198.1"/>
    </source>
</evidence>
<name>J1HI63_9ACTO</name>
<proteinExistence type="predicted"/>
<dbReference type="GO" id="GO:0016740">
    <property type="term" value="F:transferase activity"/>
    <property type="evidence" value="ECO:0007669"/>
    <property type="project" value="UniProtKB-KW"/>
</dbReference>
<evidence type="ECO:0000256" key="10">
    <source>
        <dbReference type="ARBA" id="ARBA00048540"/>
    </source>
</evidence>
<dbReference type="Proteomes" id="UP000004578">
    <property type="component" value="Unassembled WGS sequence"/>
</dbReference>
<keyword evidence="8" id="KW-0460">Magnesium</keyword>
<comment type="caution">
    <text evidence="11">The sequence shown here is derived from an EMBL/GenBank/DDBJ whole genome shotgun (WGS) entry which is preliminary data.</text>
</comment>
<evidence type="ECO:0000256" key="9">
    <source>
        <dbReference type="ARBA" id="ARBA00031306"/>
    </source>
</evidence>
<dbReference type="SUPFAM" id="SSF143631">
    <property type="entry name" value="ApbE-like"/>
    <property type="match status" value="2"/>
</dbReference>
<accession>J1HI63</accession>
<evidence type="ECO:0000256" key="8">
    <source>
        <dbReference type="ARBA" id="ARBA00022842"/>
    </source>
</evidence>
<dbReference type="InterPro" id="IPR003374">
    <property type="entry name" value="ApbE-like_sf"/>
</dbReference>
<evidence type="ECO:0000256" key="6">
    <source>
        <dbReference type="ARBA" id="ARBA00022723"/>
    </source>
</evidence>
<dbReference type="GO" id="GO:0046872">
    <property type="term" value="F:metal ion binding"/>
    <property type="evidence" value="ECO:0007669"/>
    <property type="project" value="UniProtKB-KW"/>
</dbReference>
<keyword evidence="12" id="KW-1185">Reference proteome</keyword>
<gene>
    <name evidence="11" type="ORF">HMPREF1317_1913</name>
</gene>
<dbReference type="InterPro" id="IPR024932">
    <property type="entry name" value="ApbE"/>
</dbReference>
<reference evidence="11 12" key="1">
    <citation type="submission" date="2012-05" db="EMBL/GenBank/DDBJ databases">
        <authorList>
            <person name="Harkins D.M."/>
            <person name="Madupu R."/>
            <person name="Durkin A.S."/>
            <person name="Torralba M."/>
            <person name="Methe B."/>
            <person name="Sutton G.G."/>
            <person name="Nelson K.E."/>
        </authorList>
    </citation>
    <scope>NUCLEOTIDE SEQUENCE [LARGE SCALE GENOMIC DNA]</scope>
    <source>
        <strain evidence="11 12">F0490</strain>
    </source>
</reference>
<evidence type="ECO:0000256" key="4">
    <source>
        <dbReference type="ARBA" id="ARBA00022630"/>
    </source>
</evidence>
<organism evidence="11 12">
    <name type="scientific">Schaalia georgiae F0490</name>
    <dbReference type="NCBI Taxonomy" id="1125717"/>
    <lineage>
        <taxon>Bacteria</taxon>
        <taxon>Bacillati</taxon>
        <taxon>Actinomycetota</taxon>
        <taxon>Actinomycetes</taxon>
        <taxon>Actinomycetales</taxon>
        <taxon>Actinomycetaceae</taxon>
        <taxon>Schaalia</taxon>
    </lineage>
</organism>